<dbReference type="SUPFAM" id="SSF141371">
    <property type="entry name" value="PilZ domain-like"/>
    <property type="match status" value="1"/>
</dbReference>
<evidence type="ECO:0000259" key="1">
    <source>
        <dbReference type="Pfam" id="PF07238"/>
    </source>
</evidence>
<feature type="domain" description="PilZ" evidence="1">
    <location>
        <begin position="8"/>
        <end position="93"/>
    </location>
</feature>
<dbReference type="GO" id="GO:0035438">
    <property type="term" value="F:cyclic-di-GMP binding"/>
    <property type="evidence" value="ECO:0007669"/>
    <property type="project" value="InterPro"/>
</dbReference>
<dbReference type="AlphaFoldDB" id="A0A9D9HHS2"/>
<reference evidence="2" key="1">
    <citation type="submission" date="2020-10" db="EMBL/GenBank/DDBJ databases">
        <authorList>
            <person name="Gilroy R."/>
        </authorList>
    </citation>
    <scope>NUCLEOTIDE SEQUENCE</scope>
    <source>
        <strain evidence="2">B3-4054</strain>
    </source>
</reference>
<dbReference type="EMBL" id="JADIMS010000159">
    <property type="protein sequence ID" value="MBO8451158.1"/>
    <property type="molecule type" value="Genomic_DNA"/>
</dbReference>
<dbReference type="Proteomes" id="UP000823616">
    <property type="component" value="Unassembled WGS sequence"/>
</dbReference>
<evidence type="ECO:0000313" key="2">
    <source>
        <dbReference type="EMBL" id="MBO8451158.1"/>
    </source>
</evidence>
<organism evidence="2 3">
    <name type="scientific">Candidatus Avitreponema avistercoris</name>
    <dbReference type="NCBI Taxonomy" id="2840705"/>
    <lineage>
        <taxon>Bacteria</taxon>
        <taxon>Pseudomonadati</taxon>
        <taxon>Spirochaetota</taxon>
        <taxon>Spirochaetia</taxon>
        <taxon>Spirochaetales</taxon>
        <taxon>Candidatus Avitreponema</taxon>
    </lineage>
</organism>
<sequence length="121" mass="13468">MKCTVAVENRKEPRFAVFFKVLARDLSRFSGCIEGVSKSGCRLRFPDAEDFDLDGEYAVTVCPQPNSGNRNFELTVKPRWIQRVENGAVVGCSVLCTPGYRQFLRLVHQISADADDPDAAP</sequence>
<dbReference type="Pfam" id="PF07238">
    <property type="entry name" value="PilZ"/>
    <property type="match status" value="1"/>
</dbReference>
<dbReference type="InterPro" id="IPR009875">
    <property type="entry name" value="PilZ_domain"/>
</dbReference>
<name>A0A9D9HHS2_9SPIR</name>
<accession>A0A9D9HHS2</accession>
<proteinExistence type="predicted"/>
<protein>
    <submittedName>
        <fullName evidence="2">PilZ domain-containing protein</fullName>
    </submittedName>
</protein>
<evidence type="ECO:0000313" key="3">
    <source>
        <dbReference type="Proteomes" id="UP000823616"/>
    </source>
</evidence>
<comment type="caution">
    <text evidence="2">The sequence shown here is derived from an EMBL/GenBank/DDBJ whole genome shotgun (WGS) entry which is preliminary data.</text>
</comment>
<reference evidence="2" key="2">
    <citation type="journal article" date="2021" name="PeerJ">
        <title>Extensive microbial diversity within the chicken gut microbiome revealed by metagenomics and culture.</title>
        <authorList>
            <person name="Gilroy R."/>
            <person name="Ravi A."/>
            <person name="Getino M."/>
            <person name="Pursley I."/>
            <person name="Horton D.L."/>
            <person name="Alikhan N.F."/>
            <person name="Baker D."/>
            <person name="Gharbi K."/>
            <person name="Hall N."/>
            <person name="Watson M."/>
            <person name="Adriaenssens E.M."/>
            <person name="Foster-Nyarko E."/>
            <person name="Jarju S."/>
            <person name="Secka A."/>
            <person name="Antonio M."/>
            <person name="Oren A."/>
            <person name="Chaudhuri R.R."/>
            <person name="La Ragione R."/>
            <person name="Hildebrand F."/>
            <person name="Pallen M.J."/>
        </authorList>
    </citation>
    <scope>NUCLEOTIDE SEQUENCE</scope>
    <source>
        <strain evidence="2">B3-4054</strain>
    </source>
</reference>
<gene>
    <name evidence="2" type="ORF">IAA96_08655</name>
</gene>